<evidence type="ECO:0000313" key="8">
    <source>
        <dbReference type="Proteomes" id="UP000650467"/>
    </source>
</evidence>
<sequence>MFYSKSRPQHAARNNVAQAAANEKPKVPELEEFLTKRDYLGAIALLSFRRHANRNDLKNLEWLAYCYFHYGEHDKALAIYKELLQHEDPDPMFFVYSAACHYYMGMYKEAEEQALQGPKCALQTRILFHSAQRQGNDDKLMAYHGQLTDSIEDQLTLASIHYQRSHFQEATDIYKRLLLEHRDYLALNVYVALCYCKLDYYDVSLEILGVYLSAFPDSAIAVNLKACNHFRMYNGKAAEAELKTLAELSGGQHLDHDLIRHNLVVFRGGENALQVLPPLSDIPPEARLNLVIHHLRHHEVGEAFGLIKDMEPSTPPEFILKAVVHAMLGQVKGDPEHLKKAQQYYQLVGASASECDTIPGRQCMASCFFLLKQFEDVLVFLSSIKTYFLNDDDFNWNLGIAKAATGKYKEAEETLLQIANDKYRNEYTYTSWLARCYIMNGKARLAWERYLQLETNDESYQLLLLIANDCYKMGAFYFACKAFDVLERLDPAPEYLEGKKGAACGAFQMIVAGKEPKDLLRDIISLLRGNNSADQCEPIVAVMRKWAKNNGVKL</sequence>
<dbReference type="GO" id="GO:0097546">
    <property type="term" value="C:ciliary base"/>
    <property type="evidence" value="ECO:0007669"/>
    <property type="project" value="TreeGrafter"/>
</dbReference>
<evidence type="ECO:0000256" key="6">
    <source>
        <dbReference type="SAM" id="MobiDB-lite"/>
    </source>
</evidence>
<evidence type="ECO:0000256" key="4">
    <source>
        <dbReference type="ARBA" id="ARBA00022803"/>
    </source>
</evidence>
<comment type="subcellular location">
    <subcellularLocation>
        <location evidence="1">Cell projection</location>
        <location evidence="1">Cilium</location>
    </subcellularLocation>
</comment>
<proteinExistence type="inferred from homology"/>
<feature type="compositionally biased region" description="Low complexity" evidence="6">
    <location>
        <begin position="11"/>
        <end position="22"/>
    </location>
</feature>
<accession>A0A835W006</accession>
<keyword evidence="8" id="KW-1185">Reference proteome</keyword>
<evidence type="ECO:0008006" key="9">
    <source>
        <dbReference type="Google" id="ProtNLM"/>
    </source>
</evidence>
<comment type="similarity">
    <text evidence="2">Belongs to the IFT56 family.</text>
</comment>
<dbReference type="GO" id="GO:0035735">
    <property type="term" value="P:intraciliary transport involved in cilium assembly"/>
    <property type="evidence" value="ECO:0007669"/>
    <property type="project" value="TreeGrafter"/>
</dbReference>
<gene>
    <name evidence="7" type="ORF">HXX76_009071</name>
</gene>
<organism evidence="7 8">
    <name type="scientific">Chlamydomonas incerta</name>
    <dbReference type="NCBI Taxonomy" id="51695"/>
    <lineage>
        <taxon>Eukaryota</taxon>
        <taxon>Viridiplantae</taxon>
        <taxon>Chlorophyta</taxon>
        <taxon>core chlorophytes</taxon>
        <taxon>Chlorophyceae</taxon>
        <taxon>CS clade</taxon>
        <taxon>Chlamydomonadales</taxon>
        <taxon>Chlamydomonadaceae</taxon>
        <taxon>Chlamydomonas</taxon>
    </lineage>
</organism>
<dbReference type="GO" id="GO:0035720">
    <property type="term" value="P:intraciliary anterograde transport"/>
    <property type="evidence" value="ECO:0007669"/>
    <property type="project" value="TreeGrafter"/>
</dbReference>
<evidence type="ECO:0000256" key="5">
    <source>
        <dbReference type="ARBA" id="ARBA00023273"/>
    </source>
</evidence>
<dbReference type="InterPro" id="IPR030511">
    <property type="entry name" value="TTC26"/>
</dbReference>
<dbReference type="FunFam" id="1.25.40.10:FF:000372">
    <property type="entry name" value="Tetratricopeptide repeat domain 26"/>
    <property type="match status" value="1"/>
</dbReference>
<dbReference type="EMBL" id="JAEHOC010000022">
    <property type="protein sequence ID" value="KAG2432148.1"/>
    <property type="molecule type" value="Genomic_DNA"/>
</dbReference>
<keyword evidence="3" id="KW-0677">Repeat</keyword>
<dbReference type="Pfam" id="PF12895">
    <property type="entry name" value="ANAPC3"/>
    <property type="match status" value="1"/>
</dbReference>
<keyword evidence="5" id="KW-0966">Cell projection</keyword>
<dbReference type="GO" id="GO:0030992">
    <property type="term" value="C:intraciliary transport particle B"/>
    <property type="evidence" value="ECO:0007669"/>
    <property type="project" value="TreeGrafter"/>
</dbReference>
<reference evidence="7" key="1">
    <citation type="journal article" date="2020" name="bioRxiv">
        <title>Comparative genomics of Chlamydomonas.</title>
        <authorList>
            <person name="Craig R.J."/>
            <person name="Hasan A.R."/>
            <person name="Ness R.W."/>
            <person name="Keightley P.D."/>
        </authorList>
    </citation>
    <scope>NUCLEOTIDE SEQUENCE</scope>
    <source>
        <strain evidence="7">SAG 7.73</strain>
    </source>
</reference>
<keyword evidence="4" id="KW-0802">TPR repeat</keyword>
<evidence type="ECO:0000256" key="2">
    <source>
        <dbReference type="ARBA" id="ARBA00007834"/>
    </source>
</evidence>
<dbReference type="SUPFAM" id="SSF48452">
    <property type="entry name" value="TPR-like"/>
    <property type="match status" value="2"/>
</dbReference>
<dbReference type="GO" id="GO:0120170">
    <property type="term" value="F:intraciliary transport particle B binding"/>
    <property type="evidence" value="ECO:0007669"/>
    <property type="project" value="TreeGrafter"/>
</dbReference>
<evidence type="ECO:0000313" key="7">
    <source>
        <dbReference type="EMBL" id="KAG2432148.1"/>
    </source>
</evidence>
<dbReference type="GO" id="GO:0036064">
    <property type="term" value="C:ciliary basal body"/>
    <property type="evidence" value="ECO:0007669"/>
    <property type="project" value="TreeGrafter"/>
</dbReference>
<dbReference type="Gene3D" id="1.25.40.10">
    <property type="entry name" value="Tetratricopeptide repeat domain"/>
    <property type="match status" value="3"/>
</dbReference>
<feature type="region of interest" description="Disordered" evidence="6">
    <location>
        <begin position="1"/>
        <end position="23"/>
    </location>
</feature>
<dbReference type="PANTHER" id="PTHR14781:SF0">
    <property type="entry name" value="INTRAFLAGELLAR TRANSPORT PROTEIN 56"/>
    <property type="match status" value="1"/>
</dbReference>
<dbReference type="FunFam" id="1.25.40.10:FF:001373">
    <property type="entry name" value="Tetratricopeptide repeat domain 26"/>
    <property type="match status" value="1"/>
</dbReference>
<dbReference type="OrthoDB" id="95390at2759"/>
<name>A0A835W006_CHLIN</name>
<evidence type="ECO:0000256" key="3">
    <source>
        <dbReference type="ARBA" id="ARBA00022737"/>
    </source>
</evidence>
<comment type="caution">
    <text evidence="7">The sequence shown here is derived from an EMBL/GenBank/DDBJ whole genome shotgun (WGS) entry which is preliminary data.</text>
</comment>
<dbReference type="Proteomes" id="UP000650467">
    <property type="component" value="Unassembled WGS sequence"/>
</dbReference>
<protein>
    <recommendedName>
        <fullName evidence="9">Intraflagellar transport protein 56</fullName>
    </recommendedName>
</protein>
<dbReference type="PANTHER" id="PTHR14781">
    <property type="entry name" value="INTRAFLAGELLAR TRANSPORT PROTEIN 56"/>
    <property type="match status" value="1"/>
</dbReference>
<dbReference type="AlphaFoldDB" id="A0A835W006"/>
<evidence type="ECO:0000256" key="1">
    <source>
        <dbReference type="ARBA" id="ARBA00004138"/>
    </source>
</evidence>
<dbReference type="InterPro" id="IPR011990">
    <property type="entry name" value="TPR-like_helical_dom_sf"/>
</dbReference>